<dbReference type="OrthoDB" id="1433828at2759"/>
<dbReference type="PANTHER" id="PTHR35046">
    <property type="entry name" value="ZINC KNUCKLE (CCHC-TYPE) FAMILY PROTEIN"/>
    <property type="match status" value="1"/>
</dbReference>
<dbReference type="AlphaFoldDB" id="A0A371H2I4"/>
<evidence type="ECO:0000313" key="9">
    <source>
        <dbReference type="Proteomes" id="UP000257109"/>
    </source>
</evidence>
<organism evidence="8 9">
    <name type="scientific">Mucuna pruriens</name>
    <name type="common">Velvet bean</name>
    <name type="synonym">Dolichos pruriens</name>
    <dbReference type="NCBI Taxonomy" id="157652"/>
    <lineage>
        <taxon>Eukaryota</taxon>
        <taxon>Viridiplantae</taxon>
        <taxon>Streptophyta</taxon>
        <taxon>Embryophyta</taxon>
        <taxon>Tracheophyta</taxon>
        <taxon>Spermatophyta</taxon>
        <taxon>Magnoliopsida</taxon>
        <taxon>eudicotyledons</taxon>
        <taxon>Gunneridae</taxon>
        <taxon>Pentapetalae</taxon>
        <taxon>rosids</taxon>
        <taxon>fabids</taxon>
        <taxon>Fabales</taxon>
        <taxon>Fabaceae</taxon>
        <taxon>Papilionoideae</taxon>
        <taxon>50 kb inversion clade</taxon>
        <taxon>NPAAA clade</taxon>
        <taxon>indigoferoid/millettioid clade</taxon>
        <taxon>Phaseoleae</taxon>
        <taxon>Mucuna</taxon>
    </lineage>
</organism>
<evidence type="ECO:0000256" key="3">
    <source>
        <dbReference type="ARBA" id="ARBA00022722"/>
    </source>
</evidence>
<dbReference type="Pfam" id="PF17917">
    <property type="entry name" value="RT_RNaseH"/>
    <property type="match status" value="1"/>
</dbReference>
<accession>A0A371H2I4</accession>
<dbReference type="GO" id="GO:0004519">
    <property type="term" value="F:endonuclease activity"/>
    <property type="evidence" value="ECO:0007669"/>
    <property type="project" value="UniProtKB-KW"/>
</dbReference>
<name>A0A371H2I4_MUCPR</name>
<gene>
    <name evidence="8" type="ORF">CR513_20258</name>
</gene>
<comment type="caution">
    <text evidence="8">The sequence shown here is derived from an EMBL/GenBank/DDBJ whole genome shotgun (WGS) entry which is preliminary data.</text>
</comment>
<sequence>MSKESSPSFKERLTQAPILDLPNFSKSFELECDASSVGIGEGIETWQHYLLPKEFVIHSDHEVLKNLRGQGMSNKMHAKWVKFLEQFCYESGDDSLSRKHALVAILETRMSWTEPFDMCVHSAFHDFLRHGGFLFKGKRLYVPRISMWKLLMKEAYKGSLMGHFEELKTSKILNGLTQERMFLLKVCIPHSLFPLFLGLISLWTLHLVCLGLKEIFENGLFHSMSRVMMLHMWPIPFLKSLRDWEDWIPYFKFSYNKVLNSTTSYFPFKLAYDFNLLCPLDLLPLPILPNCVNDEGLSKA</sequence>
<evidence type="ECO:0000256" key="1">
    <source>
        <dbReference type="ARBA" id="ARBA00022679"/>
    </source>
</evidence>
<keyword evidence="9" id="KW-1185">Reference proteome</keyword>
<keyword evidence="3" id="KW-0540">Nuclease</keyword>
<dbReference type="Proteomes" id="UP000257109">
    <property type="component" value="Unassembled WGS sequence"/>
</dbReference>
<reference evidence="8" key="1">
    <citation type="submission" date="2018-05" db="EMBL/GenBank/DDBJ databases">
        <title>Draft genome of Mucuna pruriens seed.</title>
        <authorList>
            <person name="Nnadi N.E."/>
            <person name="Vos R."/>
            <person name="Hasami M.H."/>
            <person name="Devisetty U.K."/>
            <person name="Aguiy J.C."/>
        </authorList>
    </citation>
    <scope>NUCLEOTIDE SEQUENCE [LARGE SCALE GENOMIC DNA]</scope>
    <source>
        <strain evidence="8">JCA_2017</strain>
    </source>
</reference>
<evidence type="ECO:0000259" key="7">
    <source>
        <dbReference type="Pfam" id="PF17917"/>
    </source>
</evidence>
<keyword evidence="2" id="KW-0548">Nucleotidyltransferase</keyword>
<keyword evidence="5" id="KW-0378">Hydrolase</keyword>
<keyword evidence="1" id="KW-0808">Transferase</keyword>
<proteinExistence type="predicted"/>
<evidence type="ECO:0000313" key="8">
    <source>
        <dbReference type="EMBL" id="RDX97012.1"/>
    </source>
</evidence>
<keyword evidence="6" id="KW-0695">RNA-directed DNA polymerase</keyword>
<dbReference type="InterPro" id="IPR041373">
    <property type="entry name" value="RT_RNaseH"/>
</dbReference>
<dbReference type="EMBL" id="QJKJ01003755">
    <property type="protein sequence ID" value="RDX97012.1"/>
    <property type="molecule type" value="Genomic_DNA"/>
</dbReference>
<evidence type="ECO:0000256" key="6">
    <source>
        <dbReference type="ARBA" id="ARBA00022918"/>
    </source>
</evidence>
<evidence type="ECO:0000256" key="4">
    <source>
        <dbReference type="ARBA" id="ARBA00022759"/>
    </source>
</evidence>
<dbReference type="PANTHER" id="PTHR35046:SF9">
    <property type="entry name" value="RNA-DIRECTED DNA POLYMERASE"/>
    <property type="match status" value="1"/>
</dbReference>
<evidence type="ECO:0000256" key="2">
    <source>
        <dbReference type="ARBA" id="ARBA00022695"/>
    </source>
</evidence>
<dbReference type="GO" id="GO:0003964">
    <property type="term" value="F:RNA-directed DNA polymerase activity"/>
    <property type="evidence" value="ECO:0007669"/>
    <property type="project" value="UniProtKB-KW"/>
</dbReference>
<feature type="non-terminal residue" evidence="8">
    <location>
        <position position="300"/>
    </location>
</feature>
<dbReference type="InterPro" id="IPR043502">
    <property type="entry name" value="DNA/RNA_pol_sf"/>
</dbReference>
<keyword evidence="4" id="KW-0255">Endonuclease</keyword>
<dbReference type="GO" id="GO:0016787">
    <property type="term" value="F:hydrolase activity"/>
    <property type="evidence" value="ECO:0007669"/>
    <property type="project" value="UniProtKB-KW"/>
</dbReference>
<protein>
    <recommendedName>
        <fullName evidence="7">Reverse transcriptase RNase H-like domain-containing protein</fullName>
    </recommendedName>
</protein>
<dbReference type="SUPFAM" id="SSF56672">
    <property type="entry name" value="DNA/RNA polymerases"/>
    <property type="match status" value="1"/>
</dbReference>
<feature type="domain" description="Reverse transcriptase RNase H-like" evidence="7">
    <location>
        <begin position="41"/>
        <end position="87"/>
    </location>
</feature>
<evidence type="ECO:0000256" key="5">
    <source>
        <dbReference type="ARBA" id="ARBA00022801"/>
    </source>
</evidence>